<evidence type="ECO:0000256" key="4">
    <source>
        <dbReference type="ARBA" id="ARBA00016902"/>
    </source>
</evidence>
<evidence type="ECO:0000256" key="7">
    <source>
        <dbReference type="ARBA" id="ARBA00023186"/>
    </source>
</evidence>
<dbReference type="Gene3D" id="3.30.70.1050">
    <property type="entry name" value="Trigger factor ribosome-binding domain"/>
    <property type="match status" value="1"/>
</dbReference>
<comment type="similarity">
    <text evidence="2 11">Belongs to the FKBP-type PPIase family. Tig subfamily.</text>
</comment>
<dbReference type="PIRSF" id="PIRSF003095">
    <property type="entry name" value="Trigger_factor"/>
    <property type="match status" value="1"/>
</dbReference>
<dbReference type="PANTHER" id="PTHR30560:SF3">
    <property type="entry name" value="TRIGGER FACTOR-LIKE PROTEIN TIG, CHLOROPLASTIC"/>
    <property type="match status" value="1"/>
</dbReference>
<evidence type="ECO:0000313" key="16">
    <source>
        <dbReference type="Proteomes" id="UP000437736"/>
    </source>
</evidence>
<feature type="domain" description="Trigger factor C-terminal" evidence="14">
    <location>
        <begin position="253"/>
        <end position="413"/>
    </location>
</feature>
<dbReference type="InterPro" id="IPR008881">
    <property type="entry name" value="Trigger_fac_ribosome-bd_bac"/>
</dbReference>
<name>A0ABW9QTN9_9ACTN</name>
<dbReference type="SUPFAM" id="SSF54534">
    <property type="entry name" value="FKBP-like"/>
    <property type="match status" value="1"/>
</dbReference>
<dbReference type="NCBIfam" id="TIGR00115">
    <property type="entry name" value="tig"/>
    <property type="match status" value="1"/>
</dbReference>
<dbReference type="Gene3D" id="3.10.50.40">
    <property type="match status" value="1"/>
</dbReference>
<dbReference type="HAMAP" id="MF_00303">
    <property type="entry name" value="Trigger_factor_Tig"/>
    <property type="match status" value="1"/>
</dbReference>
<keyword evidence="9 11" id="KW-0131">Cell cycle</keyword>
<evidence type="ECO:0000256" key="1">
    <source>
        <dbReference type="ARBA" id="ARBA00000971"/>
    </source>
</evidence>
<comment type="catalytic activity">
    <reaction evidence="1 11">
        <text>[protein]-peptidylproline (omega=180) = [protein]-peptidylproline (omega=0)</text>
        <dbReference type="Rhea" id="RHEA:16237"/>
        <dbReference type="Rhea" id="RHEA-COMP:10747"/>
        <dbReference type="Rhea" id="RHEA-COMP:10748"/>
        <dbReference type="ChEBI" id="CHEBI:83833"/>
        <dbReference type="ChEBI" id="CHEBI:83834"/>
        <dbReference type="EC" id="5.2.1.8"/>
    </reaction>
</comment>
<feature type="domain" description="Trigger factor ribosome-binding bacterial" evidence="13">
    <location>
        <begin position="1"/>
        <end position="145"/>
    </location>
</feature>
<dbReference type="SUPFAM" id="SSF109998">
    <property type="entry name" value="Triger factor/SurA peptide-binding domain-like"/>
    <property type="match status" value="1"/>
</dbReference>
<dbReference type="Proteomes" id="UP000437736">
    <property type="component" value="Unassembled WGS sequence"/>
</dbReference>
<comment type="function">
    <text evidence="11">Involved in protein export. Acts as a chaperone by maintaining the newly synthesized protein in an open conformation. Functions as a peptidyl-prolyl cis-trans isomerase.</text>
</comment>
<evidence type="ECO:0000256" key="2">
    <source>
        <dbReference type="ARBA" id="ARBA00005464"/>
    </source>
</evidence>
<dbReference type="GO" id="GO:0003755">
    <property type="term" value="F:peptidyl-prolyl cis-trans isomerase activity"/>
    <property type="evidence" value="ECO:0007669"/>
    <property type="project" value="UniProtKB-EC"/>
</dbReference>
<evidence type="ECO:0000256" key="6">
    <source>
        <dbReference type="ARBA" id="ARBA00023110"/>
    </source>
</evidence>
<keyword evidence="5 11" id="KW-0132">Cell division</keyword>
<evidence type="ECO:0000259" key="14">
    <source>
        <dbReference type="Pfam" id="PF05698"/>
    </source>
</evidence>
<sequence>MKTTVEPLEGNKVKLSIEVDEHEFERSIDAAFRKIAREVRIPGFRPGKAPRRVIEARFGAGAGRAEALRDALPDYYAQAVRDNDVDVIAPPEIDITAGEDTGPVVFDAVVEIRPQLNLVGYQGLRVTVPKPEVTDADVDAQVDRLRGNFGELVRVDRPARDGDNLTVDLGASRDGEAVAGLSSDDFLYELGSGTVLPELDTQLQGAKTGDIVAFDAELPDGTVSLRVLVKDVQEKVLPEPTDEWAAEASEFDTLEELRADLRRRLESVRKVEAMYAWRNGTVEALIELVEAEPPEPLVQAELERRAHDFAHRLESQGVSIVQYLQATGQDEGQVVAGLRAEAVPAVKADLALRAVAEAEGLEPTDEELEAEIGRLAAAYGQRPDQLRANLERAGQMPAVRSDLKKSKALEWLGEHVELVDPDGQPVDRTLLAPEPPSEPETTSEASTDDTGGATETDPTAAPESGEA</sequence>
<dbReference type="EC" id="5.2.1.8" evidence="3 11"/>
<gene>
    <name evidence="11 15" type="primary">tig</name>
    <name evidence="15" type="ORF">GHK86_09315</name>
</gene>
<evidence type="ECO:0000256" key="10">
    <source>
        <dbReference type="ARBA" id="ARBA00029986"/>
    </source>
</evidence>
<comment type="subcellular location">
    <subcellularLocation>
        <location evidence="11">Cytoplasm</location>
    </subcellularLocation>
    <text evidence="11">About half TF is bound to the ribosome near the polypeptide exit tunnel while the other half is free in the cytoplasm.</text>
</comment>
<dbReference type="InterPro" id="IPR046357">
    <property type="entry name" value="PPIase_dom_sf"/>
</dbReference>
<accession>A0ABW9QTN9</accession>
<feature type="region of interest" description="Disordered" evidence="12">
    <location>
        <begin position="419"/>
        <end position="467"/>
    </location>
</feature>
<evidence type="ECO:0000256" key="9">
    <source>
        <dbReference type="ARBA" id="ARBA00023306"/>
    </source>
</evidence>
<keyword evidence="7 11" id="KW-0143">Chaperone</keyword>
<protein>
    <recommendedName>
        <fullName evidence="4 11">Trigger factor</fullName>
        <shortName evidence="11">TF</shortName>
        <ecNumber evidence="3 11">5.2.1.8</ecNumber>
    </recommendedName>
    <alternativeName>
        <fullName evidence="10 11">PPIase</fullName>
    </alternativeName>
</protein>
<evidence type="ECO:0000256" key="5">
    <source>
        <dbReference type="ARBA" id="ARBA00022618"/>
    </source>
</evidence>
<comment type="caution">
    <text evidence="15">The sequence shown here is derived from an EMBL/GenBank/DDBJ whole genome shotgun (WGS) entry which is preliminary data.</text>
</comment>
<reference evidence="15 16" key="1">
    <citation type="submission" date="2019-11" db="EMBL/GenBank/DDBJ databases">
        <title>Acidiferrimicrobium australis gen. nov., sp. nov., an acidophilic and obligately heterotrophic, member of the Actinobacteria that catalyses dissimilatory oxido- reduction of iron isolated from metal-rich acidic water in Chile.</title>
        <authorList>
            <person name="Gonzalez D."/>
            <person name="Huber K."/>
            <person name="Hedrich S."/>
            <person name="Rojas-Villalobos C."/>
            <person name="Quatrini R."/>
            <person name="Dinamarca M.A."/>
            <person name="Schwarz A."/>
            <person name="Canales C."/>
            <person name="Nancucheo I."/>
        </authorList>
    </citation>
    <scope>NUCLEOTIDE SEQUENCE [LARGE SCALE GENOMIC DNA]</scope>
    <source>
        <strain evidence="15 16">USS-CCA1</strain>
    </source>
</reference>
<dbReference type="Gene3D" id="1.10.3120.10">
    <property type="entry name" value="Trigger factor, C-terminal domain"/>
    <property type="match status" value="1"/>
</dbReference>
<dbReference type="Pfam" id="PF05697">
    <property type="entry name" value="Trigger_N"/>
    <property type="match status" value="1"/>
</dbReference>
<dbReference type="PANTHER" id="PTHR30560">
    <property type="entry name" value="TRIGGER FACTOR CHAPERONE AND PEPTIDYL-PROLYL CIS/TRANS ISOMERASE"/>
    <property type="match status" value="1"/>
</dbReference>
<evidence type="ECO:0000256" key="12">
    <source>
        <dbReference type="SAM" id="MobiDB-lite"/>
    </source>
</evidence>
<keyword evidence="6 11" id="KW-0697">Rotamase</keyword>
<evidence type="ECO:0000256" key="11">
    <source>
        <dbReference type="HAMAP-Rule" id="MF_00303"/>
    </source>
</evidence>
<evidence type="ECO:0000256" key="8">
    <source>
        <dbReference type="ARBA" id="ARBA00023235"/>
    </source>
</evidence>
<dbReference type="Pfam" id="PF05698">
    <property type="entry name" value="Trigger_C"/>
    <property type="match status" value="1"/>
</dbReference>
<proteinExistence type="inferred from homology"/>
<dbReference type="InterPro" id="IPR008880">
    <property type="entry name" value="Trigger_fac_C"/>
</dbReference>
<dbReference type="InterPro" id="IPR037041">
    <property type="entry name" value="Trigger_fac_C_sf"/>
</dbReference>
<evidence type="ECO:0000259" key="13">
    <source>
        <dbReference type="Pfam" id="PF05697"/>
    </source>
</evidence>
<dbReference type="InterPro" id="IPR036611">
    <property type="entry name" value="Trigger_fac_ribosome-bd_sf"/>
</dbReference>
<keyword evidence="16" id="KW-1185">Reference proteome</keyword>
<organism evidence="15 16">
    <name type="scientific">Acidiferrimicrobium australe</name>
    <dbReference type="NCBI Taxonomy" id="2664430"/>
    <lineage>
        <taxon>Bacteria</taxon>
        <taxon>Bacillati</taxon>
        <taxon>Actinomycetota</taxon>
        <taxon>Acidimicrobiia</taxon>
        <taxon>Acidimicrobiales</taxon>
        <taxon>Acidimicrobiaceae</taxon>
        <taxon>Acidiferrimicrobium</taxon>
    </lineage>
</organism>
<keyword evidence="11" id="KW-0963">Cytoplasm</keyword>
<dbReference type="InterPro" id="IPR005215">
    <property type="entry name" value="Trig_fac"/>
</dbReference>
<evidence type="ECO:0000313" key="15">
    <source>
        <dbReference type="EMBL" id="MST32915.1"/>
    </source>
</evidence>
<comment type="domain">
    <text evidence="11">Consists of 3 domains; the N-terminus binds the ribosome, the middle domain has PPIase activity, while the C-terminus has intrinsic chaperone activity on its own.</text>
</comment>
<dbReference type="SUPFAM" id="SSF102735">
    <property type="entry name" value="Trigger factor ribosome-binding domain"/>
    <property type="match status" value="1"/>
</dbReference>
<evidence type="ECO:0000256" key="3">
    <source>
        <dbReference type="ARBA" id="ARBA00013194"/>
    </source>
</evidence>
<keyword evidence="8 11" id="KW-0413">Isomerase</keyword>
<dbReference type="EMBL" id="WJHE01000429">
    <property type="protein sequence ID" value="MST32915.1"/>
    <property type="molecule type" value="Genomic_DNA"/>
</dbReference>
<dbReference type="InterPro" id="IPR027304">
    <property type="entry name" value="Trigger_fact/SurA_dom_sf"/>
</dbReference>